<proteinExistence type="predicted"/>
<comment type="caution">
    <text evidence="1">The sequence shown here is derived from an EMBL/GenBank/DDBJ whole genome shotgun (WGS) entry which is preliminary data.</text>
</comment>
<evidence type="ECO:0000313" key="1">
    <source>
        <dbReference type="EMBL" id="KAI0091868.1"/>
    </source>
</evidence>
<dbReference type="Proteomes" id="UP001055072">
    <property type="component" value="Unassembled WGS sequence"/>
</dbReference>
<dbReference type="EMBL" id="MU274904">
    <property type="protein sequence ID" value="KAI0091868.1"/>
    <property type="molecule type" value="Genomic_DNA"/>
</dbReference>
<protein>
    <submittedName>
        <fullName evidence="1">Uncharacterized protein</fullName>
    </submittedName>
</protein>
<gene>
    <name evidence="1" type="ORF">BDY19DRAFT_927189</name>
</gene>
<keyword evidence="2" id="KW-1185">Reference proteome</keyword>
<evidence type="ECO:0000313" key="2">
    <source>
        <dbReference type="Proteomes" id="UP001055072"/>
    </source>
</evidence>
<accession>A0ACB8UCA8</accession>
<name>A0ACB8UCA8_9APHY</name>
<reference evidence="1" key="1">
    <citation type="journal article" date="2021" name="Environ. Microbiol.">
        <title>Gene family expansions and transcriptome signatures uncover fungal adaptations to wood decay.</title>
        <authorList>
            <person name="Hage H."/>
            <person name="Miyauchi S."/>
            <person name="Viragh M."/>
            <person name="Drula E."/>
            <person name="Min B."/>
            <person name="Chaduli D."/>
            <person name="Navarro D."/>
            <person name="Favel A."/>
            <person name="Norest M."/>
            <person name="Lesage-Meessen L."/>
            <person name="Balint B."/>
            <person name="Merenyi Z."/>
            <person name="de Eugenio L."/>
            <person name="Morin E."/>
            <person name="Martinez A.T."/>
            <person name="Baldrian P."/>
            <person name="Stursova M."/>
            <person name="Martinez M.J."/>
            <person name="Novotny C."/>
            <person name="Magnuson J.K."/>
            <person name="Spatafora J.W."/>
            <person name="Maurice S."/>
            <person name="Pangilinan J."/>
            <person name="Andreopoulos W."/>
            <person name="LaButti K."/>
            <person name="Hundley H."/>
            <person name="Na H."/>
            <person name="Kuo A."/>
            <person name="Barry K."/>
            <person name="Lipzen A."/>
            <person name="Henrissat B."/>
            <person name="Riley R."/>
            <person name="Ahrendt S."/>
            <person name="Nagy L.G."/>
            <person name="Grigoriev I.V."/>
            <person name="Martin F."/>
            <person name="Rosso M.N."/>
        </authorList>
    </citation>
    <scope>NUCLEOTIDE SEQUENCE</scope>
    <source>
        <strain evidence="1">CBS 384.51</strain>
    </source>
</reference>
<sequence>MASEDTQEFKEMSQKVVAANKDHQYALKVYTERLQSELETVDKLLAAADQPDDDLEGDLGGSIAIPETAKAVGPVPHGIIYENSPFAEDAAKRQRYLKSTVIHPMKAAELEALSDAVRSENHRLFALEAQRRGQQPFVAVDQHPPGFFHLNKAGLNWERIASKVSDAGVNYVQRTAQECEIRWLGDRHPEYNHSEWSQEETTRAVELVGSAKEGEVDWVDIAAKLGTKRTPVDCMRHTIQRKVHVWTSEADERLLEAVKIYGLENWQQVARQVSEDATSSQCQNRYIRTVDSTIKRGGWTEGEDILLKNAVSVFGRSWMEVCIWIPGRNNEQCRERWQEVEKTTKQRHWTEAEDEALLDAYKTVGGPRWVEVAKIIGRTSSMCRHRYATLMKRKAKEVSEPGSSSATPGDLDLSPNTEDPAAGPSEPSKSATRRRACQKRKDTEDPPESTKNEGSAPLKPKPKPRPRPRAKRAAPEPEQQGLTEMSVGTSQASTDQQAVVPEQTSTVARGFGSIATGGDVIQDKGVEGLETFTSDTAKYSGPAGPPSKRGRGRPRKNPPLQPETQSPEKEPAVKKRRIACQKSVSNGINTTTSEESATKPSQRKRGKPRKPTTSNTNSSSTVEELANNAEQVVETEGEESSNDAQEQNRQPVDGIVLSAGNGGSRVADQTQSSTLRRSARVRKPVQA</sequence>
<organism evidence="1 2">
    <name type="scientific">Irpex rosettiformis</name>
    <dbReference type="NCBI Taxonomy" id="378272"/>
    <lineage>
        <taxon>Eukaryota</taxon>
        <taxon>Fungi</taxon>
        <taxon>Dikarya</taxon>
        <taxon>Basidiomycota</taxon>
        <taxon>Agaricomycotina</taxon>
        <taxon>Agaricomycetes</taxon>
        <taxon>Polyporales</taxon>
        <taxon>Irpicaceae</taxon>
        <taxon>Irpex</taxon>
    </lineage>
</organism>